<dbReference type="SMART" id="SM00369">
    <property type="entry name" value="LRR_TYP"/>
    <property type="match status" value="8"/>
</dbReference>
<evidence type="ECO:0000256" key="1">
    <source>
        <dbReference type="ARBA" id="ARBA00004370"/>
    </source>
</evidence>
<dbReference type="SUPFAM" id="SSF52058">
    <property type="entry name" value="L domain-like"/>
    <property type="match status" value="2"/>
</dbReference>
<feature type="domain" description="Leucine-rich repeat-containing N-terminal plant-type" evidence="9">
    <location>
        <begin position="281"/>
        <end position="317"/>
    </location>
</feature>
<feature type="compositionally biased region" description="Pro residues" evidence="8">
    <location>
        <begin position="670"/>
        <end position="679"/>
    </location>
</feature>
<feature type="region of interest" description="Disordered" evidence="8">
    <location>
        <begin position="1051"/>
        <end position="1086"/>
    </location>
</feature>
<dbReference type="InterPro" id="IPR053038">
    <property type="entry name" value="RLP_Defense"/>
</dbReference>
<evidence type="ECO:0000256" key="6">
    <source>
        <dbReference type="ARBA" id="ARBA00022989"/>
    </source>
</evidence>
<evidence type="ECO:0000313" key="10">
    <source>
        <dbReference type="EMBL" id="GIL70430.1"/>
    </source>
</evidence>
<feature type="compositionally biased region" description="Polar residues" evidence="8">
    <location>
        <begin position="727"/>
        <end position="744"/>
    </location>
</feature>
<dbReference type="EMBL" id="BNCP01000002">
    <property type="protein sequence ID" value="GIL70430.1"/>
    <property type="molecule type" value="Genomic_DNA"/>
</dbReference>
<feature type="compositionally biased region" description="Polar residues" evidence="8">
    <location>
        <begin position="907"/>
        <end position="922"/>
    </location>
</feature>
<organism evidence="10 11">
    <name type="scientific">Volvox reticuliferus</name>
    <dbReference type="NCBI Taxonomy" id="1737510"/>
    <lineage>
        <taxon>Eukaryota</taxon>
        <taxon>Viridiplantae</taxon>
        <taxon>Chlorophyta</taxon>
        <taxon>core chlorophytes</taxon>
        <taxon>Chlorophyceae</taxon>
        <taxon>CS clade</taxon>
        <taxon>Chlamydomonadales</taxon>
        <taxon>Volvocaceae</taxon>
        <taxon>Volvox</taxon>
    </lineage>
</organism>
<dbReference type="AlphaFoldDB" id="A0A8J4BW97"/>
<gene>
    <name evidence="10" type="ORF">Vretifemale_1191</name>
</gene>
<dbReference type="InterPro" id="IPR013210">
    <property type="entry name" value="LRR_N_plant-typ"/>
</dbReference>
<feature type="region of interest" description="Disordered" evidence="8">
    <location>
        <begin position="668"/>
        <end position="806"/>
    </location>
</feature>
<keyword evidence="11" id="KW-1185">Reference proteome</keyword>
<keyword evidence="6" id="KW-1133">Transmembrane helix</keyword>
<feature type="region of interest" description="Disordered" evidence="8">
    <location>
        <begin position="905"/>
        <end position="973"/>
    </location>
</feature>
<evidence type="ECO:0000256" key="3">
    <source>
        <dbReference type="ARBA" id="ARBA00022614"/>
    </source>
</evidence>
<feature type="region of interest" description="Disordered" evidence="8">
    <location>
        <begin position="832"/>
        <end position="855"/>
    </location>
</feature>
<reference evidence="10" key="1">
    <citation type="journal article" date="2021" name="Proc. Natl. Acad. Sci. U.S.A.">
        <title>Three genomes in the algal genus Volvox reveal the fate of a haploid sex-determining region after a transition to homothallism.</title>
        <authorList>
            <person name="Yamamoto K."/>
            <person name="Hamaji T."/>
            <person name="Kawai-Toyooka H."/>
            <person name="Matsuzaki R."/>
            <person name="Takahashi F."/>
            <person name="Nishimura Y."/>
            <person name="Kawachi M."/>
            <person name="Noguchi H."/>
            <person name="Minakuchi Y."/>
            <person name="Umen J.G."/>
            <person name="Toyoda A."/>
            <person name="Nozaki H."/>
        </authorList>
    </citation>
    <scope>NUCLEOTIDE SEQUENCE</scope>
    <source>
        <strain evidence="10">NIES-3786</strain>
    </source>
</reference>
<evidence type="ECO:0000256" key="2">
    <source>
        <dbReference type="ARBA" id="ARBA00004430"/>
    </source>
</evidence>
<accession>A0A8J4BW97</accession>
<name>A0A8J4BW97_9CHLO</name>
<dbReference type="Pfam" id="PF08263">
    <property type="entry name" value="LRRNT_2"/>
    <property type="match status" value="1"/>
</dbReference>
<protein>
    <recommendedName>
        <fullName evidence="9">Leucine-rich repeat-containing N-terminal plant-type domain-containing protein</fullName>
    </recommendedName>
</protein>
<feature type="region of interest" description="Disordered" evidence="8">
    <location>
        <begin position="228"/>
        <end position="251"/>
    </location>
</feature>
<keyword evidence="3" id="KW-0433">Leucine-rich repeat</keyword>
<dbReference type="InterPro" id="IPR003591">
    <property type="entry name" value="Leu-rich_rpt_typical-subtyp"/>
</dbReference>
<feature type="non-terminal residue" evidence="10">
    <location>
        <position position="1086"/>
    </location>
</feature>
<dbReference type="OrthoDB" id="1934521at2759"/>
<evidence type="ECO:0000256" key="7">
    <source>
        <dbReference type="ARBA" id="ARBA00023136"/>
    </source>
</evidence>
<dbReference type="PANTHER" id="PTHR48064">
    <property type="entry name" value="OS01G0750400 PROTEIN"/>
    <property type="match status" value="1"/>
</dbReference>
<keyword evidence="4" id="KW-0812">Transmembrane</keyword>
<proteinExistence type="predicted"/>
<dbReference type="GO" id="GO:0005930">
    <property type="term" value="C:axoneme"/>
    <property type="evidence" value="ECO:0007669"/>
    <property type="project" value="UniProtKB-SubCell"/>
</dbReference>
<dbReference type="Pfam" id="PF13855">
    <property type="entry name" value="LRR_8"/>
    <property type="match status" value="2"/>
</dbReference>
<evidence type="ECO:0000256" key="4">
    <source>
        <dbReference type="ARBA" id="ARBA00022692"/>
    </source>
</evidence>
<dbReference type="PANTHER" id="PTHR48064:SF8">
    <property type="entry name" value="RECEPTOR PROTEIN-TYROSINE KINASE CEPR2-LIKE"/>
    <property type="match status" value="1"/>
</dbReference>
<dbReference type="GO" id="GO:0016020">
    <property type="term" value="C:membrane"/>
    <property type="evidence" value="ECO:0007669"/>
    <property type="project" value="UniProtKB-SubCell"/>
</dbReference>
<evidence type="ECO:0000259" key="9">
    <source>
        <dbReference type="Pfam" id="PF08263"/>
    </source>
</evidence>
<evidence type="ECO:0000313" key="11">
    <source>
        <dbReference type="Proteomes" id="UP000747110"/>
    </source>
</evidence>
<evidence type="ECO:0000256" key="8">
    <source>
        <dbReference type="SAM" id="MobiDB-lite"/>
    </source>
</evidence>
<dbReference type="Proteomes" id="UP000747110">
    <property type="component" value="Unassembled WGS sequence"/>
</dbReference>
<sequence length="1086" mass="111359">EDLEVLAMDTNLLTGPLPGMWAGLRSLRELRLRDNHLSGGCLPASWGGGLVSLQDLDVSHNPQLCGGSLGVSSSSLPASWSRLGFLRSLALQNTGLVGTLPSEYASLPRLVQMDLSANNISGTLPKGWAPAGRGAGNGIGTGGNGLTQLRRLDLSQNSLRGTLPPSWSQLQSLQHMSLHSNSLSGTVPEAWGALHGLAGLNLTGNAPLCGPLPHVMFSGHIALLPVETGSGNDDGKNGSASKASPGRNGGDVTSEAAALAAAISGTALLQECPWAHTAGLLQGIRGLLTDPRGTLATWVAGTDPCGTAEPWNGVICDGATGGVVGLDLRDMGLQGSLPAQLALLESSLKQLRLDGNSLTGTLPESWALLGRLNVLSVSRNNIGGPLPGAWSALHDLSYLDVSHNALRGSLPGAWGNGMTNIRQIHVDGNSLNGSLPAAWAGDDSRTNSNGLVVLRCLTADGNSLSGSLPTQWDRLRELQELSLKDNLLEGSVPVSWVQGMTNLRYLGLSSNKAVCGYVPFRLEPGSDNVASNISSTTSVLSPSLSPPSASPPISGVLSDATSPAYATEVSGSVGLHLEADATQLGAPCLDNSNSQGPAAASVLLWAAAGASSVGTLVLVGLITAAAHAANRFRQKGTCAGGEGTSAEHSLPSIRLSMASGRLDNSVCSLPPSPRAPPGSPHMRATGGRTFHHGTSPGRSVHTPRSPALRQDASPSQTSAAAAFRTSPEGTNFGTGGTASMNCEASSPLPPANGTHRSHCNSALPSPRPTVEALQLTSSGRHEAAFGSAARSPSPRRGCDGSPSQSRFAIEHGTSRSVTYTARTPSASRMVSSFLGHRSSGGGGANGAGVTSASPQRHQELINESFAAAAEIYQALLLSGETGVSEQWAYESDSVMAAEELSVGARSPQVTVSSHNPRYNQRVPNDPRVSRPDAPSSPSGPPMHTSPGHPPPTASPPANCSTNRGPKLRTSPDLDAGELSRQLSSAGACSPCDFPSPVGPVACTACTPTVSLWKLPEQGKEAVPSEVPQTQPPQPWEEHPPLVAALTFMLREKGPGESSGAAQGGDEDAVTAGPSAAVRRVPELDAL</sequence>
<feature type="region of interest" description="Disordered" evidence="8">
    <location>
        <begin position="1017"/>
        <end position="1037"/>
    </location>
</feature>
<keyword evidence="5" id="KW-0677">Repeat</keyword>
<dbReference type="InterPro" id="IPR032675">
    <property type="entry name" value="LRR_dom_sf"/>
</dbReference>
<keyword evidence="7" id="KW-0472">Membrane</keyword>
<dbReference type="FunFam" id="3.80.10.10:FF:000129">
    <property type="entry name" value="Leucine-rich repeat receptor-like kinase"/>
    <property type="match status" value="1"/>
</dbReference>
<evidence type="ECO:0000256" key="5">
    <source>
        <dbReference type="ARBA" id="ARBA00022737"/>
    </source>
</evidence>
<dbReference type="InterPro" id="IPR001611">
    <property type="entry name" value="Leu-rich_rpt"/>
</dbReference>
<dbReference type="Gene3D" id="3.80.10.10">
    <property type="entry name" value="Ribonuclease Inhibitor"/>
    <property type="match status" value="5"/>
</dbReference>
<comment type="subcellular location">
    <subcellularLocation>
        <location evidence="2">Cytoplasm</location>
        <location evidence="2">Cytoskeleton</location>
        <location evidence="2">Cilium axoneme</location>
    </subcellularLocation>
    <subcellularLocation>
        <location evidence="1">Membrane</location>
    </subcellularLocation>
</comment>
<comment type="caution">
    <text evidence="10">The sequence shown here is derived from an EMBL/GenBank/DDBJ whole genome shotgun (WGS) entry which is preliminary data.</text>
</comment>